<keyword evidence="1" id="KW-1133">Transmembrane helix</keyword>
<name>A0A848DEZ9_9PSEU</name>
<gene>
    <name evidence="2" type="ORF">HF519_06035</name>
</gene>
<feature type="transmembrane region" description="Helical" evidence="1">
    <location>
        <begin position="32"/>
        <end position="52"/>
    </location>
</feature>
<evidence type="ECO:0000313" key="2">
    <source>
        <dbReference type="EMBL" id="NMH91159.1"/>
    </source>
</evidence>
<keyword evidence="1" id="KW-0472">Membrane</keyword>
<evidence type="ECO:0000256" key="1">
    <source>
        <dbReference type="SAM" id="Phobius"/>
    </source>
</evidence>
<keyword evidence="1" id="KW-0812">Transmembrane</keyword>
<proteinExistence type="predicted"/>
<dbReference type="EMBL" id="JAAXKZ010000013">
    <property type="protein sequence ID" value="NMH91159.1"/>
    <property type="molecule type" value="Genomic_DNA"/>
</dbReference>
<comment type="caution">
    <text evidence="2">The sequence shown here is derived from an EMBL/GenBank/DDBJ whole genome shotgun (WGS) entry which is preliminary data.</text>
</comment>
<accession>A0A848DEZ9</accession>
<dbReference type="RefSeq" id="WP_169410926.1">
    <property type="nucleotide sequence ID" value="NZ_JAAXKZ010000013.1"/>
</dbReference>
<dbReference type="Proteomes" id="UP000586918">
    <property type="component" value="Unassembled WGS sequence"/>
</dbReference>
<evidence type="ECO:0000313" key="3">
    <source>
        <dbReference type="Proteomes" id="UP000586918"/>
    </source>
</evidence>
<keyword evidence="3" id="KW-1185">Reference proteome</keyword>
<feature type="transmembrane region" description="Helical" evidence="1">
    <location>
        <begin position="64"/>
        <end position="85"/>
    </location>
</feature>
<reference evidence="2 3" key="1">
    <citation type="submission" date="2020-04" db="EMBL/GenBank/DDBJ databases">
        <authorList>
            <person name="Klaysubun C."/>
            <person name="Duangmal K."/>
            <person name="Lipun K."/>
        </authorList>
    </citation>
    <scope>NUCLEOTIDE SEQUENCE [LARGE SCALE GENOMIC DNA]</scope>
    <source>
        <strain evidence="2 3">DSM 45300</strain>
    </source>
</reference>
<sequence length="231" mass="24328">MLFRRTRPYAVVLGLGFHLVSAIGGHSAYSGLAWSFYLLFLPPAVLARVAVAARRAIPEGAVRVLADAVRTPLTLVAPGALWVIWTGGVRLSRRCRAVLPAGGAPRCSACCGWAPGCGCCCAPSPGTGTHLLVPEAVRVFGWQDGEVRFVATDDEVLTGVIAARGSGRTVLVDARRVVAPYPDATVRYVLDGQERIAAPVSADPVFGEPQPPVQRAVGAFRPFSDSGTCQH</sequence>
<organism evidence="2 3">
    <name type="scientific">Pseudonocardia bannensis</name>
    <dbReference type="NCBI Taxonomy" id="630973"/>
    <lineage>
        <taxon>Bacteria</taxon>
        <taxon>Bacillati</taxon>
        <taxon>Actinomycetota</taxon>
        <taxon>Actinomycetes</taxon>
        <taxon>Pseudonocardiales</taxon>
        <taxon>Pseudonocardiaceae</taxon>
        <taxon>Pseudonocardia</taxon>
    </lineage>
</organism>
<dbReference type="AlphaFoldDB" id="A0A848DEZ9"/>
<protein>
    <submittedName>
        <fullName evidence="2">Uncharacterized protein</fullName>
    </submittedName>
</protein>